<feature type="domain" description="Phage head morphogenesis" evidence="1">
    <location>
        <begin position="60"/>
        <end position="190"/>
    </location>
</feature>
<gene>
    <name evidence="2" type="ORF">QLH32_11910</name>
</gene>
<keyword evidence="3" id="KW-1185">Reference proteome</keyword>
<organism evidence="2 3">
    <name type="scientific">Acinetobacter corruptisaponis</name>
    <dbReference type="NCBI Taxonomy" id="3045147"/>
    <lineage>
        <taxon>Bacteria</taxon>
        <taxon>Pseudomonadati</taxon>
        <taxon>Pseudomonadota</taxon>
        <taxon>Gammaproteobacteria</taxon>
        <taxon>Moraxellales</taxon>
        <taxon>Moraxellaceae</taxon>
        <taxon>Acinetobacter</taxon>
    </lineage>
</organism>
<evidence type="ECO:0000313" key="3">
    <source>
        <dbReference type="Proteomes" id="UP001229836"/>
    </source>
</evidence>
<dbReference type="Pfam" id="PF04233">
    <property type="entry name" value="Phage_Mu_F"/>
    <property type="match status" value="1"/>
</dbReference>
<dbReference type="RefSeq" id="WP_283266395.1">
    <property type="nucleotide sequence ID" value="NZ_CP125669.1"/>
</dbReference>
<dbReference type="Proteomes" id="UP001229836">
    <property type="component" value="Chromosome"/>
</dbReference>
<evidence type="ECO:0000313" key="2">
    <source>
        <dbReference type="EMBL" id="WHP04758.1"/>
    </source>
</evidence>
<dbReference type="InterPro" id="IPR006528">
    <property type="entry name" value="Phage_head_morphogenesis_dom"/>
</dbReference>
<protein>
    <submittedName>
        <fullName evidence="2">Phage minor head protein</fullName>
    </submittedName>
</protein>
<sequence>MTKIPQRPELNALFNSPPEDAIAYLKSKGFKIGWDWHETLDEAHSRAFTVAKVARIDLLQDIRKSLITALEQGQNLEQWKAAITPTLQQKGWWGKQTVTNPAGIEQTVQLGSPRRLKTIFDTNVHKSLAAGRYKALMATIDTRPLWEWVHISITNPRKVHLARNGETRRYDDPFWLYAYPPTEFGCKCKVRARRASDAEALDLNVVETKPEDIEQHQVIIGKSSFTGQDAVATQTRIRVRQADGQVTYFSPAAGFNSHPAASYLLDVELTKRAADLLGAQKGLEQVQQMLLSQPRLKAHEAFVKNAISFGKQQNKTSTVGVIDMRDIKFLTKKNVVVESPVLTISDHLLVGQKAKRHGEAGNAPTLVEWLVLPQDIVRLDRVLWDVSNESMLYLLPVMTEDFSSFTDEFLKLSIRSKNGVMEIVSIFKVQKKAIVDGLNANFYEVIR</sequence>
<reference evidence="2 3" key="1">
    <citation type="submission" date="2023-05" db="EMBL/GenBank/DDBJ databases">
        <title>The complete genome of Acinetobacter sp. nov KCTC 92772.</title>
        <authorList>
            <person name="Zhou G."/>
        </authorList>
    </citation>
    <scope>NUCLEOTIDE SEQUENCE [LARGE SCALE GENOMIC DNA]</scope>
    <source>
        <strain evidence="2 3">KCTC 92772</strain>
    </source>
</reference>
<dbReference type="EMBL" id="CP125669">
    <property type="protein sequence ID" value="WHP04758.1"/>
    <property type="molecule type" value="Genomic_DNA"/>
</dbReference>
<accession>A0ABY8S160</accession>
<name>A0ABY8S160_9GAMM</name>
<evidence type="ECO:0000259" key="1">
    <source>
        <dbReference type="Pfam" id="PF04233"/>
    </source>
</evidence>
<proteinExistence type="predicted"/>